<reference evidence="2 3" key="1">
    <citation type="journal article" date="2018" name="New Phytol.">
        <title>Phylogenomics of Endogonaceae and evolution of mycorrhizas within Mucoromycota.</title>
        <authorList>
            <person name="Chang Y."/>
            <person name="Desiro A."/>
            <person name="Na H."/>
            <person name="Sandor L."/>
            <person name="Lipzen A."/>
            <person name="Clum A."/>
            <person name="Barry K."/>
            <person name="Grigoriev I.V."/>
            <person name="Martin F.M."/>
            <person name="Stajich J.E."/>
            <person name="Smith M.E."/>
            <person name="Bonito G."/>
            <person name="Spatafora J.W."/>
        </authorList>
    </citation>
    <scope>NUCLEOTIDE SEQUENCE [LARGE SCALE GENOMIC DNA]</scope>
    <source>
        <strain evidence="2 3">AD002</strain>
    </source>
</reference>
<keyword evidence="3" id="KW-1185">Reference proteome</keyword>
<dbReference type="AlphaFoldDB" id="A0A433PBX6"/>
<dbReference type="InterPro" id="IPR012340">
    <property type="entry name" value="NA-bd_OB-fold"/>
</dbReference>
<dbReference type="Gene3D" id="2.40.50.140">
    <property type="entry name" value="Nucleic acid-binding proteins"/>
    <property type="match status" value="2"/>
</dbReference>
<evidence type="ECO:0000259" key="1">
    <source>
        <dbReference type="Pfam" id="PF08646"/>
    </source>
</evidence>
<accession>A0A433PBX6</accession>
<sequence length="442" mass="48776">MTSIDIEEFAIIRINEYEYGTKRESVYLVIREFDKIAMGEAPRSPKRSLEEDTVTKVKRQKVVPFSKITSISELMPHTSGITVHVLVISRTGIVNGKFSLTVCDQSGNGGAVFRDLVPGCSCYITGARLQCVSKYRFLDMRDTAIITICEPGDYLEMVYSYTPLDDICGKASVDILCVVVDGGELVATEVGGSSTSRRSLEVVGRDGYIVSVTFWGQRAIDLTVAMGDILAIGDVLPKVFHAQYTLTCTDTSCVGQNLDNAESNALQQWWTTQSHDKTDYRRVMAISSLRTLLDTEIPLDESYYSAIAGYITIVEQGKITYNACSSCNRQLTEYAGQWLCNNCGVACSSPSLQYVLRVRVDDGHYNANMKVFGKAAVTLLGVSADDWIHLSEDDHSALFESVADHHYHITCMAHAVMNQDIVDAEYTIISVTIVDTITQTPS</sequence>
<dbReference type="SUPFAM" id="SSF50249">
    <property type="entry name" value="Nucleic acid-binding proteins"/>
    <property type="match status" value="2"/>
</dbReference>
<gene>
    <name evidence="2" type="ORF">BC938DRAFT_477116</name>
</gene>
<organism evidence="2 3">
    <name type="scientific">Jimgerdemannia flammicorona</name>
    <dbReference type="NCBI Taxonomy" id="994334"/>
    <lineage>
        <taxon>Eukaryota</taxon>
        <taxon>Fungi</taxon>
        <taxon>Fungi incertae sedis</taxon>
        <taxon>Mucoromycota</taxon>
        <taxon>Mucoromycotina</taxon>
        <taxon>Endogonomycetes</taxon>
        <taxon>Endogonales</taxon>
        <taxon>Endogonaceae</taxon>
        <taxon>Jimgerdemannia</taxon>
    </lineage>
</organism>
<proteinExistence type="predicted"/>
<dbReference type="InterPro" id="IPR013955">
    <property type="entry name" value="Rep_factor-A_C"/>
</dbReference>
<evidence type="ECO:0000313" key="3">
    <source>
        <dbReference type="Proteomes" id="UP000274822"/>
    </source>
</evidence>
<comment type="caution">
    <text evidence="2">The sequence shown here is derived from an EMBL/GenBank/DDBJ whole genome shotgun (WGS) entry which is preliminary data.</text>
</comment>
<feature type="domain" description="Replication factor A C-terminal" evidence="1">
    <location>
        <begin position="304"/>
        <end position="436"/>
    </location>
</feature>
<name>A0A433PBX6_9FUNG</name>
<dbReference type="Proteomes" id="UP000274822">
    <property type="component" value="Unassembled WGS sequence"/>
</dbReference>
<dbReference type="EMBL" id="RBNJ01026196">
    <property type="protein sequence ID" value="RUS15031.1"/>
    <property type="molecule type" value="Genomic_DNA"/>
</dbReference>
<evidence type="ECO:0000313" key="2">
    <source>
        <dbReference type="EMBL" id="RUS15031.1"/>
    </source>
</evidence>
<protein>
    <recommendedName>
        <fullName evidence="1">Replication factor A C-terminal domain-containing protein</fullName>
    </recommendedName>
</protein>
<dbReference type="Pfam" id="PF08646">
    <property type="entry name" value="Rep_fac-A_C"/>
    <property type="match status" value="1"/>
</dbReference>